<keyword evidence="4" id="KW-1185">Reference proteome</keyword>
<gene>
    <name evidence="3" type="ORF">DAI18_02385</name>
</gene>
<dbReference type="PANTHER" id="PTHR12169">
    <property type="entry name" value="ATPASE N2B"/>
    <property type="match status" value="1"/>
</dbReference>
<keyword evidence="2" id="KW-0067">ATP-binding</keyword>
<keyword evidence="3" id="KW-0131">Cell cycle</keyword>
<evidence type="ECO:0000313" key="3">
    <source>
        <dbReference type="EMBL" id="AVY93020.1"/>
    </source>
</evidence>
<dbReference type="SUPFAM" id="SSF52540">
    <property type="entry name" value="P-loop containing nucleoside triphosphate hydrolases"/>
    <property type="match status" value="1"/>
</dbReference>
<dbReference type="GO" id="GO:0016887">
    <property type="term" value="F:ATP hydrolysis activity"/>
    <property type="evidence" value="ECO:0007669"/>
    <property type="project" value="InterPro"/>
</dbReference>
<proteinExistence type="predicted"/>
<evidence type="ECO:0000256" key="1">
    <source>
        <dbReference type="ARBA" id="ARBA00022741"/>
    </source>
</evidence>
<dbReference type="CDD" id="cd00267">
    <property type="entry name" value="ABC_ATPase"/>
    <property type="match status" value="1"/>
</dbReference>
<dbReference type="Proteomes" id="UP000244173">
    <property type="component" value="Chromosome"/>
</dbReference>
<accession>A0A2S0P6L0</accession>
<dbReference type="GO" id="GO:0005524">
    <property type="term" value="F:ATP binding"/>
    <property type="evidence" value="ECO:0007669"/>
    <property type="project" value="UniProtKB-KW"/>
</dbReference>
<dbReference type="KEGG" id="maer:DAI18_02385"/>
<dbReference type="STRING" id="1122240.GCA_000620105_03033"/>
<dbReference type="NCBIfam" id="NF040713">
    <property type="entry name" value="ZapE"/>
    <property type="match status" value="1"/>
</dbReference>
<reference evidence="3 4" key="1">
    <citation type="submission" date="2018-04" db="EMBL/GenBank/DDBJ databases">
        <title>Denitrifier Microvirgula.</title>
        <authorList>
            <person name="Anderson E."/>
            <person name="Jang J."/>
            <person name="Ishii S."/>
        </authorList>
    </citation>
    <scope>NUCLEOTIDE SEQUENCE [LARGE SCALE GENOMIC DNA]</scope>
    <source>
        <strain evidence="3 4">BE2.4</strain>
    </source>
</reference>
<dbReference type="EMBL" id="CP028519">
    <property type="protein sequence ID" value="AVY93020.1"/>
    <property type="molecule type" value="Genomic_DNA"/>
</dbReference>
<protein>
    <submittedName>
        <fullName evidence="3">Cell division protein ZapE</fullName>
    </submittedName>
</protein>
<dbReference type="FunFam" id="3.40.50.300:FF:001254">
    <property type="entry name" value="Cell division protein ZapE"/>
    <property type="match status" value="1"/>
</dbReference>
<dbReference type="InterPro" id="IPR027417">
    <property type="entry name" value="P-loop_NTPase"/>
</dbReference>
<keyword evidence="1" id="KW-0547">Nucleotide-binding</keyword>
<sequence>MSPKAWYEQLAGRPGFIVDPAQAEAIDHLDRLYFQLMEFKKRRGRFLGKSLRNPEVPRGLYFWGGVGRGKSFLMDAFYACVPYRRKRRVHFHQFMMEVHAELRTLTNEADPLVTVARRIAERTRLMCFDEFHVSDIADAMILARLLKELFEHGVIFVMTSNYQPDALYPNGLQRMNFLPTIALINEWMDVLNVDGGRDYRHRELTREPLYVTPLAGSQERLEEIWTRLAPGKALKREITLFDRKLKCVRHVPGVIWFDFMEICAGPRAQTDYVEIARAYHTVFVSGMPKLSASQASEARRFTWLVDVFYDSRVKLVMSAEVEADALYTEGVQASEFFRTASRLSEMQTSEYLALPHQGDPFERVPVDDLAL</sequence>
<dbReference type="PANTHER" id="PTHR12169:SF6">
    <property type="entry name" value="AFG1-LIKE ATPASE"/>
    <property type="match status" value="1"/>
</dbReference>
<dbReference type="GO" id="GO:0051301">
    <property type="term" value="P:cell division"/>
    <property type="evidence" value="ECO:0007669"/>
    <property type="project" value="UniProtKB-KW"/>
</dbReference>
<organism evidence="3 4">
    <name type="scientific">Microvirgula aerodenitrificans</name>
    <dbReference type="NCBI Taxonomy" id="57480"/>
    <lineage>
        <taxon>Bacteria</taxon>
        <taxon>Pseudomonadati</taxon>
        <taxon>Pseudomonadota</taxon>
        <taxon>Betaproteobacteria</taxon>
        <taxon>Neisseriales</taxon>
        <taxon>Aquaspirillaceae</taxon>
        <taxon>Microvirgula</taxon>
    </lineage>
</organism>
<keyword evidence="3" id="KW-0132">Cell division</keyword>
<dbReference type="OrthoDB" id="9774491at2"/>
<evidence type="ECO:0000256" key="2">
    <source>
        <dbReference type="ARBA" id="ARBA00022840"/>
    </source>
</evidence>
<dbReference type="Pfam" id="PF03969">
    <property type="entry name" value="AFG1_ATPase"/>
    <property type="match status" value="1"/>
</dbReference>
<name>A0A2S0P6L0_9NEIS</name>
<dbReference type="AlphaFoldDB" id="A0A2S0P6L0"/>
<dbReference type="Gene3D" id="3.40.50.300">
    <property type="entry name" value="P-loop containing nucleotide triphosphate hydrolases"/>
    <property type="match status" value="1"/>
</dbReference>
<dbReference type="GO" id="GO:0005737">
    <property type="term" value="C:cytoplasm"/>
    <property type="evidence" value="ECO:0007669"/>
    <property type="project" value="TreeGrafter"/>
</dbReference>
<dbReference type="InterPro" id="IPR005654">
    <property type="entry name" value="ATPase_AFG1-like"/>
</dbReference>
<evidence type="ECO:0000313" key="4">
    <source>
        <dbReference type="Proteomes" id="UP000244173"/>
    </source>
</evidence>